<protein>
    <submittedName>
        <fullName evidence="2">VWFC domain-containing protein</fullName>
    </submittedName>
</protein>
<organism evidence="1 2">
    <name type="scientific">Ditylenchus dipsaci</name>
    <dbReference type="NCBI Taxonomy" id="166011"/>
    <lineage>
        <taxon>Eukaryota</taxon>
        <taxon>Metazoa</taxon>
        <taxon>Ecdysozoa</taxon>
        <taxon>Nematoda</taxon>
        <taxon>Chromadorea</taxon>
        <taxon>Rhabditida</taxon>
        <taxon>Tylenchina</taxon>
        <taxon>Tylenchomorpha</taxon>
        <taxon>Sphaerularioidea</taxon>
        <taxon>Anguinidae</taxon>
        <taxon>Anguininae</taxon>
        <taxon>Ditylenchus</taxon>
    </lineage>
</organism>
<evidence type="ECO:0000313" key="2">
    <source>
        <dbReference type="WBParaSite" id="jg19781"/>
    </source>
</evidence>
<reference evidence="2" key="1">
    <citation type="submission" date="2022-11" db="UniProtKB">
        <authorList>
            <consortium name="WormBaseParasite"/>
        </authorList>
    </citation>
    <scope>IDENTIFICATION</scope>
</reference>
<dbReference type="SUPFAM" id="SSF57603">
    <property type="entry name" value="FnI-like domain"/>
    <property type="match status" value="1"/>
</dbReference>
<dbReference type="Proteomes" id="UP000887574">
    <property type="component" value="Unplaced"/>
</dbReference>
<dbReference type="AlphaFoldDB" id="A0A915DH05"/>
<proteinExistence type="predicted"/>
<dbReference type="WBParaSite" id="jg19781">
    <property type="protein sequence ID" value="jg19781"/>
    <property type="gene ID" value="jg19781"/>
</dbReference>
<sequence length="475" mass="52866">MLLFHQHPEMPCCCCNPTAQPSTSAALQSQPVRFNYLKSGVEALVIKCGQYRQSLYSRQLTVNCNHHSHQANYMGFGGRTRLRNGFYLILLTAILASTTFSTVDCISERTGRSNILHLNDVCDNGVGKCAQGLQCVLRHNENLKRCTETDKERCLKAKCKVMFPSCPFDSPSDLQCDPQKCDRYVPNCKSGLERVLVSSATIVQALVAIDSSADNQNFTAKTPNVQILPRPTIFIQGRANLAHRQFRPAAYVPKALAVRLFRNVDAKLLSVPSQMFQHTGVVIEKKGSGRPGNFTSKQLILRNLKLQWSHCQPICIHEGKKFMEGAEWHQDTCEICTCNGGVALCIPEGDAVPFVLAAKISPLTDKSASSGTKDDCTNCTCGEDFRWHCQKFICKSDCESPRKVRENAVQFVMNHLLWILQLFVLRLNYVLFVCKCAAGSASETWHPLLDSSETVCTALTADNCDKQCAHGYLRD</sequence>
<name>A0A915DH05_9BILA</name>
<dbReference type="Gene3D" id="2.10.70.10">
    <property type="entry name" value="Complement Module, domain 1"/>
    <property type="match status" value="1"/>
</dbReference>
<keyword evidence="1" id="KW-1185">Reference proteome</keyword>
<accession>A0A915DH05</accession>
<evidence type="ECO:0000313" key="1">
    <source>
        <dbReference type="Proteomes" id="UP000887574"/>
    </source>
</evidence>